<proteinExistence type="predicted"/>
<accession>A0A5Q2NA17</accession>
<organism evidence="1 2">
    <name type="scientific">Heliorestis convoluta</name>
    <dbReference type="NCBI Taxonomy" id="356322"/>
    <lineage>
        <taxon>Bacteria</taxon>
        <taxon>Bacillati</taxon>
        <taxon>Bacillota</taxon>
        <taxon>Clostridia</taxon>
        <taxon>Eubacteriales</taxon>
        <taxon>Heliobacteriaceae</taxon>
        <taxon>Heliorestis</taxon>
    </lineage>
</organism>
<dbReference type="EMBL" id="CP045875">
    <property type="protein sequence ID" value="QGG49120.1"/>
    <property type="molecule type" value="Genomic_DNA"/>
</dbReference>
<dbReference type="AlphaFoldDB" id="A0A5Q2NA17"/>
<keyword evidence="2" id="KW-1185">Reference proteome</keyword>
<gene>
    <name evidence="1" type="ORF">FTV88_3045</name>
</gene>
<dbReference type="Proteomes" id="UP000366051">
    <property type="component" value="Chromosome"/>
</dbReference>
<evidence type="ECO:0000313" key="1">
    <source>
        <dbReference type="EMBL" id="QGG49120.1"/>
    </source>
</evidence>
<evidence type="ECO:0000313" key="2">
    <source>
        <dbReference type="Proteomes" id="UP000366051"/>
    </source>
</evidence>
<reference evidence="2" key="1">
    <citation type="submission" date="2019-11" db="EMBL/GenBank/DDBJ databases">
        <title>Genome sequence of Heliorestis convoluta strain HH, an alkaliphilic and minimalistic phototrophic bacterium from a soda lake in Egypt.</title>
        <authorList>
            <person name="Dewey E.D."/>
            <person name="Stokes L.M."/>
            <person name="Burchell B.M."/>
            <person name="Shaffer K.N."/>
            <person name="Huntington A.M."/>
            <person name="Baker J.M."/>
            <person name="Nadendla S."/>
            <person name="Giglio M.G."/>
            <person name="Touchman J.W."/>
            <person name="Blankenship R.E."/>
            <person name="Madigan M.T."/>
            <person name="Sattley W.M."/>
        </authorList>
    </citation>
    <scope>NUCLEOTIDE SEQUENCE [LARGE SCALE GENOMIC DNA]</scope>
    <source>
        <strain evidence="2">HH</strain>
    </source>
</reference>
<sequence>MVMMLQNKKQKKQKKGTAENLSLQCLFFNGELITRSS</sequence>
<protein>
    <submittedName>
        <fullName evidence="1">Uncharacterized protein</fullName>
    </submittedName>
</protein>
<dbReference type="KEGG" id="hcv:FTV88_3045"/>
<name>A0A5Q2NA17_9FIRM</name>